<comment type="caution">
    <text evidence="2">The sequence shown here is derived from an EMBL/GenBank/DDBJ whole genome shotgun (WGS) entry which is preliminary data.</text>
</comment>
<feature type="domain" description="Methyltransferase" evidence="1">
    <location>
        <begin position="87"/>
        <end position="197"/>
    </location>
</feature>
<dbReference type="OrthoDB" id="540004at2759"/>
<dbReference type="PANTHER" id="PTHR43464">
    <property type="entry name" value="METHYLTRANSFERASE"/>
    <property type="match status" value="1"/>
</dbReference>
<dbReference type="InterPro" id="IPR029063">
    <property type="entry name" value="SAM-dependent_MTases_sf"/>
</dbReference>
<dbReference type="Gene3D" id="3.40.50.150">
    <property type="entry name" value="Vaccinia Virus protein VP39"/>
    <property type="match status" value="1"/>
</dbReference>
<reference evidence="2" key="1">
    <citation type="journal article" date="2020" name="bioRxiv">
        <title>Comparative genomics of Chlamydomonas.</title>
        <authorList>
            <person name="Craig R.J."/>
            <person name="Hasan A.R."/>
            <person name="Ness R.W."/>
            <person name="Keightley P.D."/>
        </authorList>
    </citation>
    <scope>NUCLEOTIDE SEQUENCE</scope>
    <source>
        <strain evidence="2">SAG 7.73</strain>
    </source>
</reference>
<proteinExistence type="predicted"/>
<dbReference type="Pfam" id="PF13649">
    <property type="entry name" value="Methyltransf_25"/>
    <property type="match status" value="1"/>
</dbReference>
<dbReference type="Proteomes" id="UP000650467">
    <property type="component" value="Unassembled WGS sequence"/>
</dbReference>
<evidence type="ECO:0000259" key="1">
    <source>
        <dbReference type="Pfam" id="PF13649"/>
    </source>
</evidence>
<accession>A0A835SW68</accession>
<dbReference type="GO" id="GO:0010420">
    <property type="term" value="F:polyprenyldihydroxybenzoate methyltransferase activity"/>
    <property type="evidence" value="ECO:0007669"/>
    <property type="project" value="TreeGrafter"/>
</dbReference>
<keyword evidence="3" id="KW-1185">Reference proteome</keyword>
<dbReference type="AlphaFoldDB" id="A0A835SW68"/>
<organism evidence="2 3">
    <name type="scientific">Chlamydomonas incerta</name>
    <dbReference type="NCBI Taxonomy" id="51695"/>
    <lineage>
        <taxon>Eukaryota</taxon>
        <taxon>Viridiplantae</taxon>
        <taxon>Chlorophyta</taxon>
        <taxon>core chlorophytes</taxon>
        <taxon>Chlorophyceae</taxon>
        <taxon>CS clade</taxon>
        <taxon>Chlamydomonadales</taxon>
        <taxon>Chlamydomonadaceae</taxon>
        <taxon>Chlamydomonas</taxon>
    </lineage>
</organism>
<dbReference type="InterPro" id="IPR041698">
    <property type="entry name" value="Methyltransf_25"/>
</dbReference>
<gene>
    <name evidence="2" type="ORF">HXX76_012304</name>
</gene>
<sequence length="263" mass="28537">MQLMNSFTEETLWEMLDIPGAGESLPAALTIETVHAAVASERYHVLGAPSVKMLTRISGTGLAPWEIHRPQKFVRDLVLRGCFAGRVLDAGCGIGDNALFIAKACPQAHVTAVDVSPRCVAFATAKAGLRRMTHGMVTLETASLTEPVPERQAACISSPAADGAFDVVLDSSTFHCFSDSDRELYVASLRRLIRPGGKLFVNCMSEAETRPGGPRRVAVAELLAVFNRMSGWEVEVIEDSIIELHPTFWGGRAVSRLFTVRKL</sequence>
<dbReference type="CDD" id="cd02440">
    <property type="entry name" value="AdoMet_MTases"/>
    <property type="match status" value="1"/>
</dbReference>
<dbReference type="EMBL" id="JAEHOC010000039">
    <property type="protein sequence ID" value="KAG2427655.1"/>
    <property type="molecule type" value="Genomic_DNA"/>
</dbReference>
<name>A0A835SW68_CHLIN</name>
<dbReference type="PANTHER" id="PTHR43464:SF23">
    <property type="entry name" value="JUVENILE HORMONE ACID O-METHYLTRANSFERASE"/>
    <property type="match status" value="1"/>
</dbReference>
<protein>
    <recommendedName>
        <fullName evidence="1">Methyltransferase domain-containing protein</fullName>
    </recommendedName>
</protein>
<evidence type="ECO:0000313" key="2">
    <source>
        <dbReference type="EMBL" id="KAG2427655.1"/>
    </source>
</evidence>
<evidence type="ECO:0000313" key="3">
    <source>
        <dbReference type="Proteomes" id="UP000650467"/>
    </source>
</evidence>
<dbReference type="SUPFAM" id="SSF53335">
    <property type="entry name" value="S-adenosyl-L-methionine-dependent methyltransferases"/>
    <property type="match status" value="1"/>
</dbReference>